<dbReference type="AlphaFoldDB" id="A0A921AUV0"/>
<dbReference type="RefSeq" id="WP_304121347.1">
    <property type="nucleotide sequence ID" value="NZ_DYZA01000075.1"/>
</dbReference>
<dbReference type="PANTHER" id="PTHR23355:SF42">
    <property type="entry name" value="RIBONUCLEASE II, CHLOROPLASTIC_MITOCHONDRIAL"/>
    <property type="match status" value="1"/>
</dbReference>
<evidence type="ECO:0000313" key="2">
    <source>
        <dbReference type="EMBL" id="HJD96792.1"/>
    </source>
</evidence>
<name>A0A921AUV0_9BACT</name>
<evidence type="ECO:0000259" key="1">
    <source>
        <dbReference type="SMART" id="SM00955"/>
    </source>
</evidence>
<dbReference type="GO" id="GO:0000175">
    <property type="term" value="F:3'-5'-RNA exonuclease activity"/>
    <property type="evidence" value="ECO:0007669"/>
    <property type="project" value="TreeGrafter"/>
</dbReference>
<reference evidence="2" key="1">
    <citation type="journal article" date="2021" name="PeerJ">
        <title>Extensive microbial diversity within the chicken gut microbiome revealed by metagenomics and culture.</title>
        <authorList>
            <person name="Gilroy R."/>
            <person name="Ravi A."/>
            <person name="Getino M."/>
            <person name="Pursley I."/>
            <person name="Horton D.L."/>
            <person name="Alikhan N.F."/>
            <person name="Baker D."/>
            <person name="Gharbi K."/>
            <person name="Hall N."/>
            <person name="Watson M."/>
            <person name="Adriaenssens E.M."/>
            <person name="Foster-Nyarko E."/>
            <person name="Jarju S."/>
            <person name="Secka A."/>
            <person name="Antonio M."/>
            <person name="Oren A."/>
            <person name="Chaudhuri R.R."/>
            <person name="La Ragione R."/>
            <person name="Hildebrand F."/>
            <person name="Pallen M.J."/>
        </authorList>
    </citation>
    <scope>NUCLEOTIDE SEQUENCE</scope>
    <source>
        <strain evidence="2">ChiGjej2B2-19336</strain>
    </source>
</reference>
<organism evidence="2 3">
    <name type="scientific">Mailhella massiliensis</name>
    <dbReference type="NCBI Taxonomy" id="1903261"/>
    <lineage>
        <taxon>Bacteria</taxon>
        <taxon>Pseudomonadati</taxon>
        <taxon>Thermodesulfobacteriota</taxon>
        <taxon>Desulfovibrionia</taxon>
        <taxon>Desulfovibrionales</taxon>
        <taxon>Desulfovibrionaceae</taxon>
        <taxon>Mailhella</taxon>
    </lineage>
</organism>
<dbReference type="InterPro" id="IPR012340">
    <property type="entry name" value="NA-bd_OB-fold"/>
</dbReference>
<evidence type="ECO:0000313" key="3">
    <source>
        <dbReference type="Proteomes" id="UP000698963"/>
    </source>
</evidence>
<dbReference type="InterPro" id="IPR001900">
    <property type="entry name" value="RNase_II/R"/>
</dbReference>
<protein>
    <submittedName>
        <fullName evidence="2">Ribonuclease catalytic domain-containing protein</fullName>
    </submittedName>
</protein>
<feature type="domain" description="RNB" evidence="1">
    <location>
        <begin position="287"/>
        <end position="583"/>
    </location>
</feature>
<comment type="caution">
    <text evidence="2">The sequence shown here is derived from an EMBL/GenBank/DDBJ whole genome shotgun (WGS) entry which is preliminary data.</text>
</comment>
<gene>
    <name evidence="2" type="ORF">K8W16_04000</name>
</gene>
<dbReference type="SMART" id="SM00955">
    <property type="entry name" value="RNB"/>
    <property type="match status" value="1"/>
</dbReference>
<proteinExistence type="predicted"/>
<accession>A0A921AUV0</accession>
<dbReference type="GO" id="GO:0003723">
    <property type="term" value="F:RNA binding"/>
    <property type="evidence" value="ECO:0007669"/>
    <property type="project" value="InterPro"/>
</dbReference>
<reference evidence="2" key="2">
    <citation type="submission" date="2021-09" db="EMBL/GenBank/DDBJ databases">
        <authorList>
            <person name="Gilroy R."/>
        </authorList>
    </citation>
    <scope>NUCLEOTIDE SEQUENCE</scope>
    <source>
        <strain evidence="2">ChiGjej2B2-19336</strain>
    </source>
</reference>
<dbReference type="InterPro" id="IPR050180">
    <property type="entry name" value="RNR_Ribonuclease"/>
</dbReference>
<dbReference type="Proteomes" id="UP000698963">
    <property type="component" value="Unassembled WGS sequence"/>
</dbReference>
<dbReference type="SUPFAM" id="SSF50249">
    <property type="entry name" value="Nucleic acid-binding proteins"/>
    <property type="match status" value="1"/>
</dbReference>
<dbReference type="PANTHER" id="PTHR23355">
    <property type="entry name" value="RIBONUCLEASE"/>
    <property type="match status" value="1"/>
</dbReference>
<dbReference type="EMBL" id="DYZA01000075">
    <property type="protein sequence ID" value="HJD96792.1"/>
    <property type="molecule type" value="Genomic_DNA"/>
</dbReference>
<sequence length="698" mass="78078">MASHIVQYPGTGCIVEFMQGNEPQIAWVMEEQKGKLRLFLPNRRETTLSASRILPWAGPAYGAQQSKDAVVDLLNRHRERRERLASEVAPMELWEMAQGEMDKAPAEWFAELGYTSPDADTVAACGRALLQCKTHFRFQPPVFEIYDAATVESRRQAEEAARVREAMVCGGADWFRRLWEARVGRHAAPDSSTAPDEAVRQRLERMLRARMIDPETMEDEALWKQVTKGLPDDPHLALYLAMTWGLVPEHYNFWMDRADYEAGTDWEKPFAEETEALIRAVESGGKLPPAEETAFISIDSASTRDIDDAFRIAASSDGGWEVEVALACPAWFWDFESPLGRAVFHRATSIYLPEGNCHMMPEALGEGAFSLFEGEARPALIIGAHIAPDGTLGEGSFRTATVKIAKNLAYPDCEAALDGADNEASPYAESLRLACAMSEKRLAYRVEHGAVIIERPELDFELEGEGADVTVKIKDIPAAPRAQLLVAELMVVANAVLAEWAVKNDVPLLFRTQDVAVPREYAGVWRSAPDIARVVRILVAASLDVMPRPHAGMGLAAYSPVTSPLRRFTDLVNEAQLLHVLAQGSPRWSREELSSMLLNLSIRLEAAGQVQRFRPRYWKYLYIQQQSRLHGEECCWKAEVAEENDMWVSVFLPEVQLGLRGRRNLFGEKVFPGQELHVRLGKVSPLRSEAVILNVREE</sequence>
<dbReference type="GO" id="GO:0006402">
    <property type="term" value="P:mRNA catabolic process"/>
    <property type="evidence" value="ECO:0007669"/>
    <property type="project" value="TreeGrafter"/>
</dbReference>
<dbReference type="Pfam" id="PF00773">
    <property type="entry name" value="RNB"/>
    <property type="match status" value="1"/>
</dbReference>